<dbReference type="RefSeq" id="WP_183165534.1">
    <property type="nucleotide sequence ID" value="NZ_JACHXI010000003.1"/>
</dbReference>
<protein>
    <submittedName>
        <fullName evidence="2">Cytoskeletal protein RodZ</fullName>
    </submittedName>
</protein>
<proteinExistence type="predicted"/>
<dbReference type="Proteomes" id="UP000549250">
    <property type="component" value="Unassembled WGS sequence"/>
</dbReference>
<dbReference type="EMBL" id="JACHXI010000003">
    <property type="protein sequence ID" value="MBB3102544.1"/>
    <property type="molecule type" value="Genomic_DNA"/>
</dbReference>
<evidence type="ECO:0000313" key="3">
    <source>
        <dbReference type="Proteomes" id="UP000549250"/>
    </source>
</evidence>
<evidence type="ECO:0000256" key="1">
    <source>
        <dbReference type="SAM" id="MobiDB-lite"/>
    </source>
</evidence>
<feature type="compositionally biased region" description="Polar residues" evidence="1">
    <location>
        <begin position="13"/>
        <end position="25"/>
    </location>
</feature>
<sequence>MEPKDDVRRLMQHSGSTPDSYKEFGTTNLNHQASRWKLLEAVDNAATGQATSMPFFEETPHPVARTQVSAPYPPAESAPQSFGTTTHPPATQPATPAPAQQPFFTHRDPQPQPFFTSHQEQAAAQPPVQVPATTASDNPFGRIFRSQSATGQSQESQPTGSLKSLLKGLGSCR</sequence>
<feature type="compositionally biased region" description="Polar residues" evidence="1">
    <location>
        <begin position="145"/>
        <end position="159"/>
    </location>
</feature>
<keyword evidence="3" id="KW-1185">Reference proteome</keyword>
<gene>
    <name evidence="2" type="ORF">FHR87_000927</name>
</gene>
<name>A0A839T2E0_AZOMA</name>
<reference evidence="2 3" key="1">
    <citation type="submission" date="2020-08" db="EMBL/GenBank/DDBJ databases">
        <title>Genomic Encyclopedia of Type Strains, Phase III (KMG-III): the genomes of soil and plant-associated and newly described type strains.</title>
        <authorList>
            <person name="Whitman W."/>
        </authorList>
    </citation>
    <scope>NUCLEOTIDE SEQUENCE [LARGE SCALE GENOMIC DNA]</scope>
    <source>
        <strain evidence="2 3">CECT 4462</strain>
    </source>
</reference>
<comment type="caution">
    <text evidence="2">The sequence shown here is derived from an EMBL/GenBank/DDBJ whole genome shotgun (WGS) entry which is preliminary data.</text>
</comment>
<evidence type="ECO:0000313" key="2">
    <source>
        <dbReference type="EMBL" id="MBB3102544.1"/>
    </source>
</evidence>
<accession>A0A839T2E0</accession>
<feature type="compositionally biased region" description="Low complexity" evidence="1">
    <location>
        <begin position="160"/>
        <end position="173"/>
    </location>
</feature>
<organism evidence="2 3">
    <name type="scientific">Azomonas macrocytogenes</name>
    <name type="common">Azotobacter macrocytogenes</name>
    <dbReference type="NCBI Taxonomy" id="69962"/>
    <lineage>
        <taxon>Bacteria</taxon>
        <taxon>Pseudomonadati</taxon>
        <taxon>Pseudomonadota</taxon>
        <taxon>Gammaproteobacteria</taxon>
        <taxon>Pseudomonadales</taxon>
        <taxon>Pseudomonadaceae</taxon>
        <taxon>Azomonas</taxon>
    </lineage>
</organism>
<feature type="region of interest" description="Disordered" evidence="1">
    <location>
        <begin position="65"/>
        <end position="173"/>
    </location>
</feature>
<feature type="compositionally biased region" description="Low complexity" evidence="1">
    <location>
        <begin position="121"/>
        <end position="135"/>
    </location>
</feature>
<feature type="compositionally biased region" description="Low complexity" evidence="1">
    <location>
        <begin position="84"/>
        <end position="104"/>
    </location>
</feature>
<feature type="region of interest" description="Disordered" evidence="1">
    <location>
        <begin position="1"/>
        <end position="25"/>
    </location>
</feature>
<dbReference type="AlphaFoldDB" id="A0A839T2E0"/>